<evidence type="ECO:0000313" key="2">
    <source>
        <dbReference type="Proteomes" id="UP000821853"/>
    </source>
</evidence>
<dbReference type="VEuPathDB" id="VectorBase:HLOH_045969"/>
<dbReference type="Proteomes" id="UP000821853">
    <property type="component" value="Chromosome 2"/>
</dbReference>
<proteinExistence type="predicted"/>
<protein>
    <recommendedName>
        <fullName evidence="3">Tick transposon</fullName>
    </recommendedName>
</protein>
<organism evidence="1 2">
    <name type="scientific">Haemaphysalis longicornis</name>
    <name type="common">Bush tick</name>
    <dbReference type="NCBI Taxonomy" id="44386"/>
    <lineage>
        <taxon>Eukaryota</taxon>
        <taxon>Metazoa</taxon>
        <taxon>Ecdysozoa</taxon>
        <taxon>Arthropoda</taxon>
        <taxon>Chelicerata</taxon>
        <taxon>Arachnida</taxon>
        <taxon>Acari</taxon>
        <taxon>Parasitiformes</taxon>
        <taxon>Ixodida</taxon>
        <taxon>Ixodoidea</taxon>
        <taxon>Ixodidae</taxon>
        <taxon>Haemaphysalinae</taxon>
        <taxon>Haemaphysalis</taxon>
    </lineage>
</organism>
<sequence length="158" mass="17703">MKHLTVLRYVDDYLVVVNRVAGTSLNDVLSGVIETFVSSSKSLKFTWELPSNNCLRFLDLILTVQDTHVCWQYKPRANKQLIPFDSAHSKLIKRGVAKTCITAALNKSCAHKVQDAFNEQIARLSTAGFSSAVVSAVCEALLQKFKQKQREGDMQKKI</sequence>
<dbReference type="AlphaFoldDB" id="A0A9J6FZH8"/>
<evidence type="ECO:0000313" key="1">
    <source>
        <dbReference type="EMBL" id="KAH9368517.1"/>
    </source>
</evidence>
<reference evidence="1 2" key="1">
    <citation type="journal article" date="2020" name="Cell">
        <title>Large-Scale Comparative Analyses of Tick Genomes Elucidate Their Genetic Diversity and Vector Capacities.</title>
        <authorList>
            <consortium name="Tick Genome and Microbiome Consortium (TIGMIC)"/>
            <person name="Jia N."/>
            <person name="Wang J."/>
            <person name="Shi W."/>
            <person name="Du L."/>
            <person name="Sun Y."/>
            <person name="Zhan W."/>
            <person name="Jiang J.F."/>
            <person name="Wang Q."/>
            <person name="Zhang B."/>
            <person name="Ji P."/>
            <person name="Bell-Sakyi L."/>
            <person name="Cui X.M."/>
            <person name="Yuan T.T."/>
            <person name="Jiang B.G."/>
            <person name="Yang W.F."/>
            <person name="Lam T.T."/>
            <person name="Chang Q.C."/>
            <person name="Ding S.J."/>
            <person name="Wang X.J."/>
            <person name="Zhu J.G."/>
            <person name="Ruan X.D."/>
            <person name="Zhao L."/>
            <person name="Wei J.T."/>
            <person name="Ye R.Z."/>
            <person name="Que T.C."/>
            <person name="Du C.H."/>
            <person name="Zhou Y.H."/>
            <person name="Cheng J.X."/>
            <person name="Dai P.F."/>
            <person name="Guo W.B."/>
            <person name="Han X.H."/>
            <person name="Huang E.J."/>
            <person name="Li L.F."/>
            <person name="Wei W."/>
            <person name="Gao Y.C."/>
            <person name="Liu J.Z."/>
            <person name="Shao H.Z."/>
            <person name="Wang X."/>
            <person name="Wang C.C."/>
            <person name="Yang T.C."/>
            <person name="Huo Q.B."/>
            <person name="Li W."/>
            <person name="Chen H.Y."/>
            <person name="Chen S.E."/>
            <person name="Zhou L.G."/>
            <person name="Ni X.B."/>
            <person name="Tian J.H."/>
            <person name="Sheng Y."/>
            <person name="Liu T."/>
            <person name="Pan Y.S."/>
            <person name="Xia L.Y."/>
            <person name="Li J."/>
            <person name="Zhao F."/>
            <person name="Cao W.C."/>
        </authorList>
    </citation>
    <scope>NUCLEOTIDE SEQUENCE [LARGE SCALE GENOMIC DNA]</scope>
    <source>
        <strain evidence="1">HaeL-2018</strain>
    </source>
</reference>
<name>A0A9J6FZH8_HAELO</name>
<dbReference type="OrthoDB" id="10567689at2759"/>
<comment type="caution">
    <text evidence="1">The sequence shown here is derived from an EMBL/GenBank/DDBJ whole genome shotgun (WGS) entry which is preliminary data.</text>
</comment>
<evidence type="ECO:0008006" key="3">
    <source>
        <dbReference type="Google" id="ProtNLM"/>
    </source>
</evidence>
<keyword evidence="2" id="KW-1185">Reference proteome</keyword>
<accession>A0A9J6FZH8</accession>
<gene>
    <name evidence="1" type="ORF">HPB48_007818</name>
</gene>
<dbReference type="EMBL" id="JABSTR010000004">
    <property type="protein sequence ID" value="KAH9368517.1"/>
    <property type="molecule type" value="Genomic_DNA"/>
</dbReference>